<keyword evidence="1" id="KW-0812">Transmembrane</keyword>
<dbReference type="EMBL" id="JAKKPZ010000156">
    <property type="protein sequence ID" value="KAI1700111.1"/>
    <property type="molecule type" value="Genomic_DNA"/>
</dbReference>
<keyword evidence="1" id="KW-1133">Transmembrane helix</keyword>
<feature type="transmembrane region" description="Helical" evidence="1">
    <location>
        <begin position="12"/>
        <end position="39"/>
    </location>
</feature>
<dbReference type="Proteomes" id="UP001201812">
    <property type="component" value="Unassembled WGS sequence"/>
</dbReference>
<feature type="transmembrane region" description="Helical" evidence="1">
    <location>
        <begin position="51"/>
        <end position="71"/>
    </location>
</feature>
<feature type="transmembrane region" description="Helical" evidence="1">
    <location>
        <begin position="173"/>
        <end position="193"/>
    </location>
</feature>
<proteinExistence type="predicted"/>
<evidence type="ECO:0000313" key="3">
    <source>
        <dbReference type="Proteomes" id="UP001201812"/>
    </source>
</evidence>
<evidence type="ECO:0000256" key="1">
    <source>
        <dbReference type="SAM" id="Phobius"/>
    </source>
</evidence>
<accession>A0AAD4QW97</accession>
<reference evidence="2" key="1">
    <citation type="submission" date="2022-01" db="EMBL/GenBank/DDBJ databases">
        <title>Genome Sequence Resource for Two Populations of Ditylenchus destructor, the Migratory Endoparasitic Phytonematode.</title>
        <authorList>
            <person name="Zhang H."/>
            <person name="Lin R."/>
            <person name="Xie B."/>
        </authorList>
    </citation>
    <scope>NUCLEOTIDE SEQUENCE</scope>
    <source>
        <strain evidence="2">BazhouSP</strain>
    </source>
</reference>
<name>A0AAD4QW97_9BILA</name>
<gene>
    <name evidence="2" type="ORF">DdX_16922</name>
</gene>
<keyword evidence="3" id="KW-1185">Reference proteome</keyword>
<feature type="transmembrane region" description="Helical" evidence="1">
    <location>
        <begin position="117"/>
        <end position="141"/>
    </location>
</feature>
<protein>
    <submittedName>
        <fullName evidence="2">Uncharacterized protein</fullName>
    </submittedName>
</protein>
<sequence>MSNSSSTGLEIFAVPLSLCVVAVLYMLAFSHFFSFIYELRKNRIGNRRDMISIPNVCLACAALCLYNGTIAKEIFIGDSSWTWTDAILYSADILSGFAATHFALPCVKQLSKLDDNVFAQIVLRVFPSFFSLVARGCISFTFDKTKYLYVFGMIFVLIDIGSGFTVEKWNARIGSIVNSATIGSIVHLAIAVWDRIANGFQ</sequence>
<keyword evidence="1" id="KW-0472">Membrane</keyword>
<dbReference type="AlphaFoldDB" id="A0AAD4QW97"/>
<feature type="transmembrane region" description="Helical" evidence="1">
    <location>
        <begin position="147"/>
        <end position="166"/>
    </location>
</feature>
<evidence type="ECO:0000313" key="2">
    <source>
        <dbReference type="EMBL" id="KAI1700111.1"/>
    </source>
</evidence>
<organism evidence="2 3">
    <name type="scientific">Ditylenchus destructor</name>
    <dbReference type="NCBI Taxonomy" id="166010"/>
    <lineage>
        <taxon>Eukaryota</taxon>
        <taxon>Metazoa</taxon>
        <taxon>Ecdysozoa</taxon>
        <taxon>Nematoda</taxon>
        <taxon>Chromadorea</taxon>
        <taxon>Rhabditida</taxon>
        <taxon>Tylenchina</taxon>
        <taxon>Tylenchomorpha</taxon>
        <taxon>Sphaerularioidea</taxon>
        <taxon>Anguinidae</taxon>
        <taxon>Anguininae</taxon>
        <taxon>Ditylenchus</taxon>
    </lineage>
</organism>
<comment type="caution">
    <text evidence="2">The sequence shown here is derived from an EMBL/GenBank/DDBJ whole genome shotgun (WGS) entry which is preliminary data.</text>
</comment>